<dbReference type="AlphaFoldDB" id="A0A165PC51"/>
<accession>A0A165PC51</accession>
<proteinExistence type="predicted"/>
<evidence type="ECO:0000313" key="1">
    <source>
        <dbReference type="EMBL" id="KZT20823.1"/>
    </source>
</evidence>
<sequence length="140" mass="15776">MPSATASETAPPVPDVPLQERSNLTALRTIAKHPELFKIVTPINVDRFEELLQTHPNRPLVNSVCKGLREGFWPYADTSEDMRPETWDGSSERELKDPAHMVFVKEQRNQEVKLGRFSEAFGPDLLPGMSSTPIWVVPKP</sequence>
<organism evidence="1 2">
    <name type="scientific">Neolentinus lepideus HHB14362 ss-1</name>
    <dbReference type="NCBI Taxonomy" id="1314782"/>
    <lineage>
        <taxon>Eukaryota</taxon>
        <taxon>Fungi</taxon>
        <taxon>Dikarya</taxon>
        <taxon>Basidiomycota</taxon>
        <taxon>Agaricomycotina</taxon>
        <taxon>Agaricomycetes</taxon>
        <taxon>Gloeophyllales</taxon>
        <taxon>Gloeophyllaceae</taxon>
        <taxon>Neolentinus</taxon>
    </lineage>
</organism>
<reference evidence="1 2" key="1">
    <citation type="journal article" date="2016" name="Mol. Biol. Evol.">
        <title>Comparative Genomics of Early-Diverging Mushroom-Forming Fungi Provides Insights into the Origins of Lignocellulose Decay Capabilities.</title>
        <authorList>
            <person name="Nagy L.G."/>
            <person name="Riley R."/>
            <person name="Tritt A."/>
            <person name="Adam C."/>
            <person name="Daum C."/>
            <person name="Floudas D."/>
            <person name="Sun H."/>
            <person name="Yadav J.S."/>
            <person name="Pangilinan J."/>
            <person name="Larsson K.H."/>
            <person name="Matsuura K."/>
            <person name="Barry K."/>
            <person name="Labutti K."/>
            <person name="Kuo R."/>
            <person name="Ohm R.A."/>
            <person name="Bhattacharya S.S."/>
            <person name="Shirouzu T."/>
            <person name="Yoshinaga Y."/>
            <person name="Martin F.M."/>
            <person name="Grigoriev I.V."/>
            <person name="Hibbett D.S."/>
        </authorList>
    </citation>
    <scope>NUCLEOTIDE SEQUENCE [LARGE SCALE GENOMIC DNA]</scope>
    <source>
        <strain evidence="1 2">HHB14362 ss-1</strain>
    </source>
</reference>
<dbReference type="Proteomes" id="UP000076761">
    <property type="component" value="Unassembled WGS sequence"/>
</dbReference>
<dbReference type="InParanoid" id="A0A165PC51"/>
<dbReference type="EMBL" id="KV425615">
    <property type="protein sequence ID" value="KZT20823.1"/>
    <property type="molecule type" value="Genomic_DNA"/>
</dbReference>
<protein>
    <submittedName>
        <fullName evidence="1">Uncharacterized protein</fullName>
    </submittedName>
</protein>
<name>A0A165PC51_9AGAM</name>
<gene>
    <name evidence="1" type="ORF">NEOLEDRAFT_1074787</name>
</gene>
<dbReference type="OrthoDB" id="3254233at2759"/>
<keyword evidence="2" id="KW-1185">Reference proteome</keyword>
<feature type="non-terminal residue" evidence="1">
    <location>
        <position position="140"/>
    </location>
</feature>
<evidence type="ECO:0000313" key="2">
    <source>
        <dbReference type="Proteomes" id="UP000076761"/>
    </source>
</evidence>
<dbReference type="STRING" id="1314782.A0A165PC51"/>